<protein>
    <submittedName>
        <fullName evidence="2">Uncharacterized protein</fullName>
    </submittedName>
</protein>
<dbReference type="EMBL" id="JACIDM010000002">
    <property type="protein sequence ID" value="MBB4082639.1"/>
    <property type="molecule type" value="Genomic_DNA"/>
</dbReference>
<dbReference type="Proteomes" id="UP000529946">
    <property type="component" value="Unassembled WGS sequence"/>
</dbReference>
<feature type="compositionally biased region" description="Pro residues" evidence="1">
    <location>
        <begin position="17"/>
        <end position="26"/>
    </location>
</feature>
<dbReference type="RefSeq" id="WP_183203817.1">
    <property type="nucleotide sequence ID" value="NZ_BAAAER010000001.1"/>
</dbReference>
<reference evidence="2 3" key="1">
    <citation type="submission" date="2020-08" db="EMBL/GenBank/DDBJ databases">
        <title>Genomic Encyclopedia of Type Strains, Phase IV (KMG-IV): sequencing the most valuable type-strain genomes for metagenomic binning, comparative biology and taxonomic classification.</title>
        <authorList>
            <person name="Goeker M."/>
        </authorList>
    </citation>
    <scope>NUCLEOTIDE SEQUENCE [LARGE SCALE GENOMIC DNA]</scope>
    <source>
        <strain evidence="2 3">DSM 23960</strain>
    </source>
</reference>
<feature type="compositionally biased region" description="Pro residues" evidence="1">
    <location>
        <begin position="82"/>
        <end position="92"/>
    </location>
</feature>
<proteinExistence type="predicted"/>
<keyword evidence="3" id="KW-1185">Reference proteome</keyword>
<gene>
    <name evidence="2" type="ORF">GGR12_001505</name>
</gene>
<evidence type="ECO:0000313" key="2">
    <source>
        <dbReference type="EMBL" id="MBB4082639.1"/>
    </source>
</evidence>
<dbReference type="AlphaFoldDB" id="A0A7W6NPK6"/>
<accession>A0A7W6NPK6</accession>
<comment type="caution">
    <text evidence="2">The sequence shown here is derived from an EMBL/GenBank/DDBJ whole genome shotgun (WGS) entry which is preliminary data.</text>
</comment>
<feature type="region of interest" description="Disordered" evidence="1">
    <location>
        <begin position="13"/>
        <end position="131"/>
    </location>
</feature>
<sequence>MPVVALVALSLIAAQDLPPPRQPTAPPAAGARAGGAPPPPPGGPQPQEHEIKAVTGNEGGQPHTGGTAQTPIPAPTVGFRPSAPPPPAPPAPEALTGRPVGQPAAAGLGSHGQREASSPTEAPAAPSSSPG</sequence>
<evidence type="ECO:0000313" key="3">
    <source>
        <dbReference type="Proteomes" id="UP000529946"/>
    </source>
</evidence>
<name>A0A7W6NPK6_9CAUL</name>
<feature type="compositionally biased region" description="Low complexity" evidence="1">
    <location>
        <begin position="115"/>
        <end position="131"/>
    </location>
</feature>
<evidence type="ECO:0000256" key="1">
    <source>
        <dbReference type="SAM" id="MobiDB-lite"/>
    </source>
</evidence>
<organism evidence="2 3">
    <name type="scientific">Brevundimonas lenta</name>
    <dbReference type="NCBI Taxonomy" id="424796"/>
    <lineage>
        <taxon>Bacteria</taxon>
        <taxon>Pseudomonadati</taxon>
        <taxon>Pseudomonadota</taxon>
        <taxon>Alphaproteobacteria</taxon>
        <taxon>Caulobacterales</taxon>
        <taxon>Caulobacteraceae</taxon>
        <taxon>Brevundimonas</taxon>
    </lineage>
</organism>